<evidence type="ECO:0000256" key="1">
    <source>
        <dbReference type="SAM" id="Phobius"/>
    </source>
</evidence>
<dbReference type="InterPro" id="IPR042106">
    <property type="entry name" value="Nuo/plastoQ_OxRdtase_6_NuoJ"/>
</dbReference>
<organism evidence="2 3">
    <name type="scientific">Symmachiella dynata</name>
    <dbReference type="NCBI Taxonomy" id="2527995"/>
    <lineage>
        <taxon>Bacteria</taxon>
        <taxon>Pseudomonadati</taxon>
        <taxon>Planctomycetota</taxon>
        <taxon>Planctomycetia</taxon>
        <taxon>Planctomycetales</taxon>
        <taxon>Planctomycetaceae</taxon>
        <taxon>Symmachiella</taxon>
    </lineage>
</organism>
<protein>
    <submittedName>
        <fullName evidence="2">Uncharacterized protein</fullName>
    </submittedName>
</protein>
<dbReference type="AlphaFoldDB" id="A0A517ZI64"/>
<feature type="transmembrane region" description="Helical" evidence="1">
    <location>
        <begin position="96"/>
        <end position="117"/>
    </location>
</feature>
<feature type="transmembrane region" description="Helical" evidence="1">
    <location>
        <begin position="6"/>
        <end position="25"/>
    </location>
</feature>
<gene>
    <name evidence="2" type="ORF">Mal52_06210</name>
</gene>
<keyword evidence="1" id="KW-0472">Membrane</keyword>
<dbReference type="KEGG" id="sdyn:Mal52_06210"/>
<feature type="transmembrane region" description="Helical" evidence="1">
    <location>
        <begin position="152"/>
        <end position="173"/>
    </location>
</feature>
<feature type="transmembrane region" description="Helical" evidence="1">
    <location>
        <begin position="37"/>
        <end position="54"/>
    </location>
</feature>
<sequence length="246" mass="25228">MSVQGLPITTLIVCGLGAGGVSLLLTQRVPAPRRTGTAVAVIALAALLSLFPLTGGDSLITTSSSFVSTLCFLIPAGCGLVATIAVMTCRCRRRGMAWFVVAVLANTTLLFVGGMVIVGVMNLIVNVGFLGPLLLFAAVSETNDESPPESSWRFTGLACAFTALLFTGLLSALPSAVAAEPPRATAIADSATRLGWSDLGRSLLFDHGISLTVVSLLLMIAMVTVPRMMTGGSSEPTAQTVEGTAA</sequence>
<keyword evidence="3" id="KW-1185">Reference proteome</keyword>
<evidence type="ECO:0000313" key="3">
    <source>
        <dbReference type="Proteomes" id="UP000319383"/>
    </source>
</evidence>
<name>A0A517ZI64_9PLAN</name>
<feature type="transmembrane region" description="Helical" evidence="1">
    <location>
        <begin position="123"/>
        <end position="140"/>
    </location>
</feature>
<reference evidence="2 3" key="1">
    <citation type="submission" date="2019-02" db="EMBL/GenBank/DDBJ databases">
        <title>Deep-cultivation of Planctomycetes and their phenomic and genomic characterization uncovers novel biology.</title>
        <authorList>
            <person name="Wiegand S."/>
            <person name="Jogler M."/>
            <person name="Boedeker C."/>
            <person name="Pinto D."/>
            <person name="Vollmers J."/>
            <person name="Rivas-Marin E."/>
            <person name="Kohn T."/>
            <person name="Peeters S.H."/>
            <person name="Heuer A."/>
            <person name="Rast P."/>
            <person name="Oberbeckmann S."/>
            <person name="Bunk B."/>
            <person name="Jeske O."/>
            <person name="Meyerdierks A."/>
            <person name="Storesund J.E."/>
            <person name="Kallscheuer N."/>
            <person name="Luecker S."/>
            <person name="Lage O.M."/>
            <person name="Pohl T."/>
            <person name="Merkel B.J."/>
            <person name="Hornburger P."/>
            <person name="Mueller R.-W."/>
            <person name="Bruemmer F."/>
            <person name="Labrenz M."/>
            <person name="Spormann A.M."/>
            <person name="Op den Camp H."/>
            <person name="Overmann J."/>
            <person name="Amann R."/>
            <person name="Jetten M.S.M."/>
            <person name="Mascher T."/>
            <person name="Medema M.H."/>
            <person name="Devos D.P."/>
            <person name="Kaster A.-K."/>
            <person name="Ovreas L."/>
            <person name="Rohde M."/>
            <person name="Galperin M.Y."/>
            <person name="Jogler C."/>
        </authorList>
    </citation>
    <scope>NUCLEOTIDE SEQUENCE [LARGE SCALE GENOMIC DNA]</scope>
    <source>
        <strain evidence="2 3">Mal52</strain>
    </source>
</reference>
<keyword evidence="1" id="KW-0812">Transmembrane</keyword>
<keyword evidence="1" id="KW-1133">Transmembrane helix</keyword>
<accession>A0A517ZI64</accession>
<feature type="transmembrane region" description="Helical" evidence="1">
    <location>
        <begin position="66"/>
        <end position="89"/>
    </location>
</feature>
<proteinExistence type="predicted"/>
<dbReference type="Proteomes" id="UP000319383">
    <property type="component" value="Chromosome"/>
</dbReference>
<dbReference type="Gene3D" id="1.20.120.1200">
    <property type="entry name" value="NADH-ubiquinone/plastoquinone oxidoreductase chain 6, subunit NuoJ"/>
    <property type="match status" value="1"/>
</dbReference>
<evidence type="ECO:0000313" key="2">
    <source>
        <dbReference type="EMBL" id="QDU42166.1"/>
    </source>
</evidence>
<feature type="transmembrane region" description="Helical" evidence="1">
    <location>
        <begin position="204"/>
        <end position="225"/>
    </location>
</feature>
<dbReference type="EMBL" id="CP036276">
    <property type="protein sequence ID" value="QDU42166.1"/>
    <property type="molecule type" value="Genomic_DNA"/>
</dbReference>
<dbReference type="RefSeq" id="WP_145374246.1">
    <property type="nucleotide sequence ID" value="NZ_CP036276.1"/>
</dbReference>